<sequence length="69" mass="8021">MEASRWFAPGDHPRVERQGQLWAVATPEGWRKVNPGDWILTDGTGNSWPMGDREFRYCYEPVEDRSPDL</sequence>
<dbReference type="RefSeq" id="WP_246216352.1">
    <property type="nucleotide sequence ID" value="NZ_JAQQFH010000021.1"/>
</dbReference>
<dbReference type="Proteomes" id="UP001629249">
    <property type="component" value="Unassembled WGS sequence"/>
</dbReference>
<evidence type="ECO:0000313" key="1">
    <source>
        <dbReference type="EMBL" id="MFL9885978.1"/>
    </source>
</evidence>
<protein>
    <submittedName>
        <fullName evidence="1">Uncharacterized protein</fullName>
    </submittedName>
</protein>
<proteinExistence type="predicted"/>
<reference evidence="1 2" key="1">
    <citation type="journal article" date="2024" name="Chem. Sci.">
        <title>Discovery of megapolipeptins by genome mining of a Burkholderiales bacteria collection.</title>
        <authorList>
            <person name="Paulo B.S."/>
            <person name="Recchia M.J.J."/>
            <person name="Lee S."/>
            <person name="Fergusson C.H."/>
            <person name="Romanowski S.B."/>
            <person name="Hernandez A."/>
            <person name="Krull N."/>
            <person name="Liu D.Y."/>
            <person name="Cavanagh H."/>
            <person name="Bos A."/>
            <person name="Gray C.A."/>
            <person name="Murphy B.T."/>
            <person name="Linington R.G."/>
            <person name="Eustaquio A.S."/>
        </authorList>
    </citation>
    <scope>NUCLEOTIDE SEQUENCE [LARGE SCALE GENOMIC DNA]</scope>
    <source>
        <strain evidence="1 2">RL16-012-BIC-B</strain>
    </source>
</reference>
<comment type="caution">
    <text evidence="1">The sequence shown here is derived from an EMBL/GenBank/DDBJ whole genome shotgun (WGS) entry which is preliminary data.</text>
</comment>
<gene>
    <name evidence="1" type="ORF">PQR66_23270</name>
</gene>
<keyword evidence="2" id="KW-1185">Reference proteome</keyword>
<organism evidence="1 2">
    <name type="scientific">Paraburkholderia agricolaris</name>
    <dbReference type="NCBI Taxonomy" id="2152888"/>
    <lineage>
        <taxon>Bacteria</taxon>
        <taxon>Pseudomonadati</taxon>
        <taxon>Pseudomonadota</taxon>
        <taxon>Betaproteobacteria</taxon>
        <taxon>Burkholderiales</taxon>
        <taxon>Burkholderiaceae</taxon>
        <taxon>Paraburkholderia</taxon>
    </lineage>
</organism>
<evidence type="ECO:0000313" key="2">
    <source>
        <dbReference type="Proteomes" id="UP001629249"/>
    </source>
</evidence>
<accession>A0ABW8ZV88</accession>
<dbReference type="EMBL" id="JAQQFN010000018">
    <property type="protein sequence ID" value="MFL9885978.1"/>
    <property type="molecule type" value="Genomic_DNA"/>
</dbReference>
<name>A0ABW8ZV88_9BURK</name>